<comment type="caution">
    <text evidence="1">The sequence shown here is derived from an EMBL/GenBank/DDBJ whole genome shotgun (WGS) entry which is preliminary data.</text>
</comment>
<keyword evidence="1" id="KW-0223">Dioxygenase</keyword>
<dbReference type="AlphaFoldDB" id="A0AAW5WSI0"/>
<gene>
    <name evidence="1" type="ORF">L2724_03130</name>
</gene>
<reference evidence="1" key="1">
    <citation type="submission" date="2022-01" db="EMBL/GenBank/DDBJ databases">
        <title>VMRC isolate genome collection.</title>
        <authorList>
            <person name="France M."/>
            <person name="Rutt L."/>
            <person name="Humphrys M."/>
            <person name="Ravel J."/>
        </authorList>
    </citation>
    <scope>NUCLEOTIDE SEQUENCE</scope>
    <source>
        <strain evidence="1">C0048A1</strain>
    </source>
</reference>
<dbReference type="Proteomes" id="UP001212401">
    <property type="component" value="Unassembled WGS sequence"/>
</dbReference>
<sequence length="106" mass="12063">MADNIKQAVIETDAYDEVLFSAEPKYYRSLPGELPNRLVQLTDEGKSKKEVWRAANAYRRMHDGMIDGDLNKGYASFGLGISFIHQIDPIDKVVDRIYSGVPEEQR</sequence>
<dbReference type="InterPro" id="IPR013785">
    <property type="entry name" value="Aldolase_TIM"/>
</dbReference>
<evidence type="ECO:0000313" key="2">
    <source>
        <dbReference type="Proteomes" id="UP001212401"/>
    </source>
</evidence>
<accession>A0AAW5WSI0</accession>
<evidence type="ECO:0000313" key="1">
    <source>
        <dbReference type="EMBL" id="MCZ3667277.1"/>
    </source>
</evidence>
<keyword evidence="1" id="KW-0560">Oxidoreductase</keyword>
<organism evidence="1 2">
    <name type="scientific">Limosilactobacillus vaginalis</name>
    <dbReference type="NCBI Taxonomy" id="1633"/>
    <lineage>
        <taxon>Bacteria</taxon>
        <taxon>Bacillati</taxon>
        <taxon>Bacillota</taxon>
        <taxon>Bacilli</taxon>
        <taxon>Lactobacillales</taxon>
        <taxon>Lactobacillaceae</taxon>
        <taxon>Limosilactobacillus</taxon>
    </lineage>
</organism>
<dbReference type="GeneID" id="75081627"/>
<name>A0AAW5WSI0_9LACO</name>
<dbReference type="Gene3D" id="3.20.20.70">
    <property type="entry name" value="Aldolase class I"/>
    <property type="match status" value="1"/>
</dbReference>
<proteinExistence type="predicted"/>
<dbReference type="RefSeq" id="WP_003717859.1">
    <property type="nucleotide sequence ID" value="NZ_CAJFIS010000010.1"/>
</dbReference>
<protein>
    <submittedName>
        <fullName evidence="1">Dioxygenase</fullName>
    </submittedName>
</protein>
<dbReference type="GO" id="GO:0051213">
    <property type="term" value="F:dioxygenase activity"/>
    <property type="evidence" value="ECO:0007669"/>
    <property type="project" value="UniProtKB-KW"/>
</dbReference>
<dbReference type="EMBL" id="JAKHPH010000005">
    <property type="protein sequence ID" value="MCZ3667277.1"/>
    <property type="molecule type" value="Genomic_DNA"/>
</dbReference>